<reference evidence="2" key="1">
    <citation type="journal article" date="2020" name="Infect. Genet. Evol.">
        <title>The complete genome sequence of bearded dragon adenovirus 1 harbors three genes encoding proteins of the C-type lectin-like domain superfamily.</title>
        <authorList>
            <person name="Penzes J.J."/>
            <person name="Szirovicza L."/>
            <person name="Harrach B."/>
        </authorList>
    </citation>
    <scope>NUCLEOTIDE SEQUENCE</scope>
    <source>
        <strain evidence="2">BD5H2</strain>
    </source>
</reference>
<feature type="region of interest" description="Disordered" evidence="1">
    <location>
        <begin position="1"/>
        <end position="20"/>
    </location>
</feature>
<proteinExistence type="predicted"/>
<dbReference type="GeneID" id="80536761"/>
<dbReference type="RefSeq" id="YP_010798532.1">
    <property type="nucleotide sequence ID" value="NC_076486.1"/>
</dbReference>
<feature type="compositionally biased region" description="Low complexity" evidence="1">
    <location>
        <begin position="92"/>
        <end position="101"/>
    </location>
</feature>
<feature type="compositionally biased region" description="Acidic residues" evidence="1">
    <location>
        <begin position="53"/>
        <end position="69"/>
    </location>
</feature>
<protein>
    <submittedName>
        <fullName evidence="2">33K</fullName>
    </submittedName>
</protein>
<dbReference type="InterPro" id="IPR021304">
    <property type="entry name" value="Adeno_L4-33K/L4-22K"/>
</dbReference>
<name>A0A6N3IR72_9ADEN</name>
<dbReference type="EMBL" id="MT050041">
    <property type="protein sequence ID" value="QJR83101.1"/>
    <property type="molecule type" value="Genomic_DNA"/>
</dbReference>
<keyword evidence="3" id="KW-1185">Reference proteome</keyword>
<dbReference type="Proteomes" id="UP000676569">
    <property type="component" value="Segment"/>
</dbReference>
<evidence type="ECO:0000256" key="1">
    <source>
        <dbReference type="SAM" id="MobiDB-lite"/>
    </source>
</evidence>
<evidence type="ECO:0000313" key="2">
    <source>
        <dbReference type="EMBL" id="QJR83101.1"/>
    </source>
</evidence>
<feature type="compositionally biased region" description="Basic and acidic residues" evidence="1">
    <location>
        <begin position="80"/>
        <end position="89"/>
    </location>
</feature>
<accession>A0A6N3IR72</accession>
<dbReference type="Pfam" id="PF11081">
    <property type="entry name" value="Adeno_L433K_22K"/>
    <property type="match status" value="1"/>
</dbReference>
<organism evidence="2 3">
    <name type="scientific">Bearded dragon adenovirus 1</name>
    <dbReference type="NCBI Taxonomy" id="2729647"/>
    <lineage>
        <taxon>Viruses</taxon>
        <taxon>Varidnaviria</taxon>
        <taxon>Bamfordvirae</taxon>
        <taxon>Preplasmiviricota</taxon>
        <taxon>Polisuviricotina</taxon>
        <taxon>Pharingeaviricetes</taxon>
        <taxon>Rowavirales</taxon>
        <taxon>Adenoviridae</taxon>
        <taxon>Barthadenovirus</taxon>
        <taxon>Barthadenovirus draconis</taxon>
        <taxon>Lizard atadenovirus B</taxon>
    </lineage>
</organism>
<feature type="compositionally biased region" description="Low complexity" evidence="1">
    <location>
        <begin position="108"/>
        <end position="130"/>
    </location>
</feature>
<dbReference type="KEGG" id="vg:80536761"/>
<sequence>MAAEKRYHPLLQNQTTDPELQELFEELRRSMGNSGGLPLSPIPSVDGESLRSEEEDEEEEVEEEEEEAEQTPPMATPPERSAEETEGKVNTRRSTAAAANKAPRKANRAAAATKKTKTPQQHQQEQAPKRSNFGVPSYQQHLAIKHEIGEVLEEIRLRSVSRPDFVPSIRNRTHPSITKRYLYEKDLRKLQQFLDDSKKLLSKYT</sequence>
<evidence type="ECO:0000313" key="3">
    <source>
        <dbReference type="Proteomes" id="UP000676569"/>
    </source>
</evidence>
<gene>
    <name evidence="2" type="primary">33K</name>
</gene>
<feature type="region of interest" description="Disordered" evidence="1">
    <location>
        <begin position="25"/>
        <end position="135"/>
    </location>
</feature>
<dbReference type="GO" id="GO:0019073">
    <property type="term" value="P:viral DNA genome packaging"/>
    <property type="evidence" value="ECO:0007669"/>
    <property type="project" value="InterPro"/>
</dbReference>